<dbReference type="InterPro" id="IPR005361">
    <property type="entry name" value="UPF0158"/>
</dbReference>
<dbReference type="Pfam" id="PF03682">
    <property type="entry name" value="UPF0158"/>
    <property type="match status" value="1"/>
</dbReference>
<dbReference type="EMBL" id="JAPDDT010000008">
    <property type="protein sequence ID" value="MCW1924408.1"/>
    <property type="molecule type" value="Genomic_DNA"/>
</dbReference>
<comment type="caution">
    <text evidence="1">The sequence shown here is derived from an EMBL/GenBank/DDBJ whole genome shotgun (WGS) entry which is preliminary data.</text>
</comment>
<protein>
    <submittedName>
        <fullName evidence="1">UPF0158 family protein</fullName>
    </submittedName>
</protein>
<dbReference type="RefSeq" id="WP_264488518.1">
    <property type="nucleotide sequence ID" value="NZ_JAPDDT010000008.1"/>
</dbReference>
<reference evidence="1 2" key="1">
    <citation type="submission" date="2022-10" db="EMBL/GenBank/DDBJ databases">
        <title>Luteolibacter arcticus strain CCTCC AB 2014275, whole genome shotgun sequencing project.</title>
        <authorList>
            <person name="Zhao G."/>
            <person name="Shen L."/>
        </authorList>
    </citation>
    <scope>NUCLEOTIDE SEQUENCE [LARGE SCALE GENOMIC DNA]</scope>
    <source>
        <strain evidence="1 2">CCTCC AB 2014275</strain>
    </source>
</reference>
<keyword evidence="2" id="KW-1185">Reference proteome</keyword>
<organism evidence="1 2">
    <name type="scientific">Luteolibacter arcticus</name>
    <dbReference type="NCBI Taxonomy" id="1581411"/>
    <lineage>
        <taxon>Bacteria</taxon>
        <taxon>Pseudomonadati</taxon>
        <taxon>Verrucomicrobiota</taxon>
        <taxon>Verrucomicrobiia</taxon>
        <taxon>Verrucomicrobiales</taxon>
        <taxon>Verrucomicrobiaceae</taxon>
        <taxon>Luteolibacter</taxon>
    </lineage>
</organism>
<evidence type="ECO:0000313" key="2">
    <source>
        <dbReference type="Proteomes" id="UP001320876"/>
    </source>
</evidence>
<accession>A0ABT3GLL1</accession>
<sequence>MDPIPVHLEELGNALYDGGGIAEHRWYLDLRNGELIPVSEYADLPEEYEDIGEQPEVFLYIEPRSSREGFQVMEDYVDTLPEGEARRALARALRLPKPFRSFKDTLFDFPEQREAWFAFQNQHQREAAIQFLEANKVPWVEATWPKEP</sequence>
<dbReference type="Proteomes" id="UP001320876">
    <property type="component" value="Unassembled WGS sequence"/>
</dbReference>
<gene>
    <name evidence="1" type="ORF">OKA05_17710</name>
</gene>
<evidence type="ECO:0000313" key="1">
    <source>
        <dbReference type="EMBL" id="MCW1924408.1"/>
    </source>
</evidence>
<proteinExistence type="predicted"/>
<name>A0ABT3GLL1_9BACT</name>